<protein>
    <submittedName>
        <fullName evidence="2">NAD(P)-binding domain-containing protein</fullName>
    </submittedName>
</protein>
<dbReference type="Gene3D" id="3.50.50.60">
    <property type="entry name" value="FAD/NAD(P)-binding domain"/>
    <property type="match status" value="1"/>
</dbReference>
<dbReference type="PRINTS" id="PR00368">
    <property type="entry name" value="FADPNR"/>
</dbReference>
<dbReference type="PANTHER" id="PTHR43539">
    <property type="entry name" value="FLAVIN-BINDING MONOOXYGENASE-LIKE PROTEIN (AFU_ORTHOLOGUE AFUA_4G09220)"/>
    <property type="match status" value="1"/>
</dbReference>
<sequence length="379" mass="41526">MAENSVHTESGVRDVTVLVIGAGQAGLSAGFHLQRSGFDSALEHPDGAHTFVLLDANPGPGGAWQHRWESLRVGTLNAIFDLPRTPKPQMNPQEPSNQAVPRYFGEFETQFNLPILRPVTVERVTRDDASGRHGFLVETSQGTWRAEYLINATGTWNNPTLPAYPGADTFEGLQLHTRDYTSLEQFRGLRTAIVGGGISALQQLEEISRVTDTVWYTRTPLRWMTDEFDMEYGRDVIRRVTADVEAGRPTGSVVSYTGLPPDAAYTRAARERGALNRRPMFAAIEPHGVREADGSFTSVDAILWATGFKGDLRHLEDLQLRTDLGGVKLRGTQADAEPRLHLIGFGPSQSTVGANRAGRDAVRAIEKQLAQDAVTVSTP</sequence>
<dbReference type="InterPro" id="IPR036188">
    <property type="entry name" value="FAD/NAD-bd_sf"/>
</dbReference>
<accession>A0ABY8H4T1</accession>
<evidence type="ECO:0000313" key="3">
    <source>
        <dbReference type="Proteomes" id="UP001219037"/>
    </source>
</evidence>
<proteinExistence type="predicted"/>
<dbReference type="EMBL" id="CP121252">
    <property type="protein sequence ID" value="WFP16144.1"/>
    <property type="molecule type" value="Genomic_DNA"/>
</dbReference>
<reference evidence="2 3" key="1">
    <citation type="submission" date="2023-04" db="EMBL/GenBank/DDBJ databases">
        <title>Funneling lignin-derived compounds into biodiesel using alkali-halophilic Citricoccus sp. P2.</title>
        <authorList>
            <person name="Luo C.-B."/>
        </authorList>
    </citation>
    <scope>NUCLEOTIDE SEQUENCE [LARGE SCALE GENOMIC DNA]</scope>
    <source>
        <strain evidence="2 3">P2</strain>
    </source>
</reference>
<evidence type="ECO:0000256" key="1">
    <source>
        <dbReference type="ARBA" id="ARBA00023002"/>
    </source>
</evidence>
<dbReference type="Pfam" id="PF13738">
    <property type="entry name" value="Pyr_redox_3"/>
    <property type="match status" value="1"/>
</dbReference>
<organism evidence="2 3">
    <name type="scientific">Citricoccus muralis</name>
    <dbReference type="NCBI Taxonomy" id="169134"/>
    <lineage>
        <taxon>Bacteria</taxon>
        <taxon>Bacillati</taxon>
        <taxon>Actinomycetota</taxon>
        <taxon>Actinomycetes</taxon>
        <taxon>Micrococcales</taxon>
        <taxon>Micrococcaceae</taxon>
        <taxon>Citricoccus</taxon>
    </lineage>
</organism>
<dbReference type="RefSeq" id="WP_278157302.1">
    <property type="nucleotide sequence ID" value="NZ_CP121252.1"/>
</dbReference>
<keyword evidence="1" id="KW-0560">Oxidoreductase</keyword>
<dbReference type="Proteomes" id="UP001219037">
    <property type="component" value="Chromosome"/>
</dbReference>
<gene>
    <name evidence="2" type="ORF">P8192_12215</name>
</gene>
<keyword evidence="3" id="KW-1185">Reference proteome</keyword>
<dbReference type="PANTHER" id="PTHR43539:SF78">
    <property type="entry name" value="FLAVIN-CONTAINING MONOOXYGENASE"/>
    <property type="match status" value="1"/>
</dbReference>
<name>A0ABY8H4T1_9MICC</name>
<evidence type="ECO:0000313" key="2">
    <source>
        <dbReference type="EMBL" id="WFP16144.1"/>
    </source>
</evidence>
<dbReference type="InterPro" id="IPR050982">
    <property type="entry name" value="Auxin_biosynth/cation_transpt"/>
</dbReference>
<dbReference type="SUPFAM" id="SSF51905">
    <property type="entry name" value="FAD/NAD(P)-binding domain"/>
    <property type="match status" value="2"/>
</dbReference>